<comment type="caution">
    <text evidence="2">The sequence shown here is derived from an EMBL/GenBank/DDBJ whole genome shotgun (WGS) entry which is preliminary data.</text>
</comment>
<proteinExistence type="predicted"/>
<evidence type="ECO:0000259" key="1">
    <source>
        <dbReference type="Pfam" id="PF04811"/>
    </source>
</evidence>
<reference evidence="2" key="1">
    <citation type="submission" date="2021-02" db="EMBL/GenBank/DDBJ databases">
        <authorList>
            <person name="Nowell W R."/>
        </authorList>
    </citation>
    <scope>NUCLEOTIDE SEQUENCE</scope>
</reference>
<sequence>MMVVSDLEEIFVPLLEGFLCSPQDSRGVINSLLDQIPQTFANSQETETILAPVIQAGIQALKGANCS</sequence>
<dbReference type="GO" id="GO:0070971">
    <property type="term" value="C:endoplasmic reticulum exit site"/>
    <property type="evidence" value="ECO:0007669"/>
    <property type="project" value="TreeGrafter"/>
</dbReference>
<dbReference type="Pfam" id="PF04811">
    <property type="entry name" value="Sec23_trunk"/>
    <property type="match status" value="1"/>
</dbReference>
<evidence type="ECO:0000313" key="2">
    <source>
        <dbReference type="EMBL" id="CAF4397811.1"/>
    </source>
</evidence>
<dbReference type="GO" id="GO:0000149">
    <property type="term" value="F:SNARE binding"/>
    <property type="evidence" value="ECO:0007669"/>
    <property type="project" value="TreeGrafter"/>
</dbReference>
<feature type="domain" description="Sec23/Sec24 trunk" evidence="1">
    <location>
        <begin position="1"/>
        <end position="66"/>
    </location>
</feature>
<dbReference type="Proteomes" id="UP000663868">
    <property type="component" value="Unassembled WGS sequence"/>
</dbReference>
<name>A0A820NUT4_9BILA</name>
<gene>
    <name evidence="2" type="ORF">KXQ929_LOCUS50843</name>
</gene>
<dbReference type="SUPFAM" id="SSF53300">
    <property type="entry name" value="vWA-like"/>
    <property type="match status" value="1"/>
</dbReference>
<dbReference type="AlphaFoldDB" id="A0A820NUT4"/>
<protein>
    <recommendedName>
        <fullName evidence="1">Sec23/Sec24 trunk domain-containing protein</fullName>
    </recommendedName>
</protein>
<dbReference type="GO" id="GO:0008270">
    <property type="term" value="F:zinc ion binding"/>
    <property type="evidence" value="ECO:0007669"/>
    <property type="project" value="TreeGrafter"/>
</dbReference>
<feature type="non-terminal residue" evidence="2">
    <location>
        <position position="1"/>
    </location>
</feature>
<dbReference type="GO" id="GO:0030127">
    <property type="term" value="C:COPII vesicle coat"/>
    <property type="evidence" value="ECO:0007669"/>
    <property type="project" value="InterPro"/>
</dbReference>
<dbReference type="InterPro" id="IPR036465">
    <property type="entry name" value="vWFA_dom_sf"/>
</dbReference>
<dbReference type="InterPro" id="IPR050550">
    <property type="entry name" value="SEC23_SEC24_subfamily"/>
</dbReference>
<dbReference type="InterPro" id="IPR006896">
    <property type="entry name" value="Sec23/24_trunk_dom"/>
</dbReference>
<evidence type="ECO:0000313" key="3">
    <source>
        <dbReference type="Proteomes" id="UP000663868"/>
    </source>
</evidence>
<dbReference type="PANTHER" id="PTHR13803">
    <property type="entry name" value="SEC24-RELATED PROTEIN"/>
    <property type="match status" value="1"/>
</dbReference>
<organism evidence="2 3">
    <name type="scientific">Adineta steineri</name>
    <dbReference type="NCBI Taxonomy" id="433720"/>
    <lineage>
        <taxon>Eukaryota</taxon>
        <taxon>Metazoa</taxon>
        <taxon>Spiralia</taxon>
        <taxon>Gnathifera</taxon>
        <taxon>Rotifera</taxon>
        <taxon>Eurotatoria</taxon>
        <taxon>Bdelloidea</taxon>
        <taxon>Adinetida</taxon>
        <taxon>Adinetidae</taxon>
        <taxon>Adineta</taxon>
    </lineage>
</organism>
<dbReference type="EMBL" id="CAJOBB010024065">
    <property type="protein sequence ID" value="CAF4397811.1"/>
    <property type="molecule type" value="Genomic_DNA"/>
</dbReference>
<dbReference type="PANTHER" id="PTHR13803:SF4">
    <property type="entry name" value="SECRETORY 24CD, ISOFORM C"/>
    <property type="match status" value="1"/>
</dbReference>
<dbReference type="GO" id="GO:0006886">
    <property type="term" value="P:intracellular protein transport"/>
    <property type="evidence" value="ECO:0007669"/>
    <property type="project" value="InterPro"/>
</dbReference>
<accession>A0A820NUT4</accession>
<dbReference type="Gene3D" id="3.40.50.410">
    <property type="entry name" value="von Willebrand factor, type A domain"/>
    <property type="match status" value="1"/>
</dbReference>
<dbReference type="GO" id="GO:0090110">
    <property type="term" value="P:COPII-coated vesicle cargo loading"/>
    <property type="evidence" value="ECO:0007669"/>
    <property type="project" value="TreeGrafter"/>
</dbReference>